<evidence type="ECO:0000259" key="1">
    <source>
        <dbReference type="Pfam" id="PF17921"/>
    </source>
</evidence>
<accession>A0A9W7HNP1</accession>
<organism evidence="2 3">
    <name type="scientific">Hibiscus trionum</name>
    <name type="common">Flower of an hour</name>
    <dbReference type="NCBI Taxonomy" id="183268"/>
    <lineage>
        <taxon>Eukaryota</taxon>
        <taxon>Viridiplantae</taxon>
        <taxon>Streptophyta</taxon>
        <taxon>Embryophyta</taxon>
        <taxon>Tracheophyta</taxon>
        <taxon>Spermatophyta</taxon>
        <taxon>Magnoliopsida</taxon>
        <taxon>eudicotyledons</taxon>
        <taxon>Gunneridae</taxon>
        <taxon>Pentapetalae</taxon>
        <taxon>rosids</taxon>
        <taxon>malvids</taxon>
        <taxon>Malvales</taxon>
        <taxon>Malvaceae</taxon>
        <taxon>Malvoideae</taxon>
        <taxon>Hibiscus</taxon>
    </lineage>
</organism>
<evidence type="ECO:0000313" key="3">
    <source>
        <dbReference type="Proteomes" id="UP001165190"/>
    </source>
</evidence>
<dbReference type="Pfam" id="PF17921">
    <property type="entry name" value="Integrase_H2C2"/>
    <property type="match status" value="1"/>
</dbReference>
<evidence type="ECO:0000313" key="2">
    <source>
        <dbReference type="EMBL" id="GMI80078.1"/>
    </source>
</evidence>
<protein>
    <recommendedName>
        <fullName evidence="1">Integrase zinc-binding domain-containing protein</fullName>
    </recommendedName>
</protein>
<reference evidence="2" key="1">
    <citation type="submission" date="2023-05" db="EMBL/GenBank/DDBJ databases">
        <title>Genome and transcriptome analyses reveal genes involved in the formation of fine ridges on petal epidermal cells in Hibiscus trionum.</title>
        <authorList>
            <person name="Koshimizu S."/>
            <person name="Masuda S."/>
            <person name="Ishii T."/>
            <person name="Shirasu K."/>
            <person name="Hoshino A."/>
            <person name="Arita M."/>
        </authorList>
    </citation>
    <scope>NUCLEOTIDE SEQUENCE</scope>
    <source>
        <strain evidence="2">Hamamatsu line</strain>
    </source>
</reference>
<dbReference type="Proteomes" id="UP001165190">
    <property type="component" value="Unassembled WGS sequence"/>
</dbReference>
<dbReference type="Gene3D" id="1.10.340.70">
    <property type="match status" value="1"/>
</dbReference>
<comment type="caution">
    <text evidence="2">The sequence shown here is derived from an EMBL/GenBank/DDBJ whole genome shotgun (WGS) entry which is preliminary data.</text>
</comment>
<gene>
    <name evidence="2" type="ORF">HRI_001677100</name>
</gene>
<dbReference type="EMBL" id="BSYR01000017">
    <property type="protein sequence ID" value="GMI80078.1"/>
    <property type="molecule type" value="Genomic_DNA"/>
</dbReference>
<proteinExistence type="predicted"/>
<dbReference type="PANTHER" id="PTHR47266">
    <property type="entry name" value="ENDONUCLEASE-RELATED"/>
    <property type="match status" value="1"/>
</dbReference>
<dbReference type="InterPro" id="IPR041588">
    <property type="entry name" value="Integrase_H2C2"/>
</dbReference>
<name>A0A9W7HNP1_HIBTR</name>
<sequence>MVYVGDTGQLRQQLLHTLHDPPQGDHSGILATYHRLKASFYWSGMKYVVKTYVQSCDFCQKTKDEHVATPGLLQPLPVPKTAWDITTIDFIKGLPTSLKFN</sequence>
<dbReference type="OrthoDB" id="1938712at2759"/>
<dbReference type="InterPro" id="IPR052160">
    <property type="entry name" value="Gypsy_RT_Integrase-like"/>
</dbReference>
<keyword evidence="3" id="KW-1185">Reference proteome</keyword>
<feature type="domain" description="Integrase zinc-binding" evidence="1">
    <location>
        <begin position="9"/>
        <end position="64"/>
    </location>
</feature>
<dbReference type="AlphaFoldDB" id="A0A9W7HNP1"/>